<organism evidence="4 5">
    <name type="scientific">Agrocybe pediades</name>
    <dbReference type="NCBI Taxonomy" id="84607"/>
    <lineage>
        <taxon>Eukaryota</taxon>
        <taxon>Fungi</taxon>
        <taxon>Dikarya</taxon>
        <taxon>Basidiomycota</taxon>
        <taxon>Agaricomycotina</taxon>
        <taxon>Agaricomycetes</taxon>
        <taxon>Agaricomycetidae</taxon>
        <taxon>Agaricales</taxon>
        <taxon>Agaricineae</taxon>
        <taxon>Strophariaceae</taxon>
        <taxon>Agrocybe</taxon>
    </lineage>
</organism>
<dbReference type="InterPro" id="IPR048781">
    <property type="entry name" value="Sos7_CC"/>
</dbReference>
<gene>
    <name evidence="4" type="ORF">D9613_011646</name>
</gene>
<accession>A0A8H4QVH9</accession>
<feature type="coiled-coil region" evidence="1">
    <location>
        <begin position="115"/>
        <end position="142"/>
    </location>
</feature>
<evidence type="ECO:0000256" key="1">
    <source>
        <dbReference type="SAM" id="Coils"/>
    </source>
</evidence>
<sequence>MSSSSRASLELPAIEISQNVRTAQTLKQRLENSDIQLVKKPVQLNAHRMDSEDEEDPDERKETKDPAIVAMEVADQITYLRKLKFQYLEQNAKDKYVKSIVSDIDDAPIVTAEQNNELALVNEAKKEKLKEAKERLAEVQNNIRLLAPMVEQDYQQVKLATERANLLSEKILAARTQLLLLRQTHPHPRLTIPLADQKLADQVTEMQSLSDQVQSAKSRSRTIKTHLKTSTSELETLRLEAAEAEKQVAKSSEMEEDDNRLVPLYNWYTASLALHRSVTNLEESHSESENELRLTYRIDPPSSAGTNVPPHRVSISLIFAPDTKKLAGATVDGFDELGLEPGDVVDSHVQVNDVHGLVAALLARARAAINT</sequence>
<dbReference type="PANTHER" id="PTHR37329">
    <property type="entry name" value="KINETOCHORE PROTEIN SOS7"/>
    <property type="match status" value="1"/>
</dbReference>
<dbReference type="Pfam" id="PF20882">
    <property type="entry name" value="Sos7"/>
    <property type="match status" value="1"/>
</dbReference>
<dbReference type="PANTHER" id="PTHR37329:SF1">
    <property type="entry name" value="KINETOCHORE PROTEIN SOS7"/>
    <property type="match status" value="1"/>
</dbReference>
<comment type="caution">
    <text evidence="4">The sequence shown here is derived from an EMBL/GenBank/DDBJ whole genome shotgun (WGS) entry which is preliminary data.</text>
</comment>
<evidence type="ECO:0000313" key="4">
    <source>
        <dbReference type="EMBL" id="KAF4618290.1"/>
    </source>
</evidence>
<evidence type="ECO:0000259" key="3">
    <source>
        <dbReference type="Pfam" id="PF20882"/>
    </source>
</evidence>
<keyword evidence="1" id="KW-0175">Coiled coil</keyword>
<dbReference type="EMBL" id="JAACJL010000018">
    <property type="protein sequence ID" value="KAF4618290.1"/>
    <property type="molecule type" value="Genomic_DNA"/>
</dbReference>
<feature type="domain" description="Kinetochore protein Sos7 coiled-coil" evidence="3">
    <location>
        <begin position="79"/>
        <end position="154"/>
    </location>
</feature>
<feature type="coiled-coil region" evidence="1">
    <location>
        <begin position="199"/>
        <end position="254"/>
    </location>
</feature>
<reference evidence="4 5" key="1">
    <citation type="submission" date="2019-12" db="EMBL/GenBank/DDBJ databases">
        <authorList>
            <person name="Floudas D."/>
            <person name="Bentzer J."/>
            <person name="Ahren D."/>
            <person name="Johansson T."/>
            <person name="Persson P."/>
            <person name="Tunlid A."/>
        </authorList>
    </citation>
    <scope>NUCLEOTIDE SEQUENCE [LARGE SCALE GENOMIC DNA]</scope>
    <source>
        <strain evidence="4 5">CBS 102.39</strain>
    </source>
</reference>
<protein>
    <recommendedName>
        <fullName evidence="3">Kinetochore protein Sos7 coiled-coil domain-containing protein</fullName>
    </recommendedName>
</protein>
<evidence type="ECO:0000256" key="2">
    <source>
        <dbReference type="SAM" id="MobiDB-lite"/>
    </source>
</evidence>
<dbReference type="GO" id="GO:0034501">
    <property type="term" value="P:protein localization to kinetochore"/>
    <property type="evidence" value="ECO:0007669"/>
    <property type="project" value="InterPro"/>
</dbReference>
<dbReference type="AlphaFoldDB" id="A0A8H4QVH9"/>
<evidence type="ECO:0000313" key="5">
    <source>
        <dbReference type="Proteomes" id="UP000521872"/>
    </source>
</evidence>
<dbReference type="Proteomes" id="UP000521872">
    <property type="component" value="Unassembled WGS sequence"/>
</dbReference>
<dbReference type="GO" id="GO:0000776">
    <property type="term" value="C:kinetochore"/>
    <property type="evidence" value="ECO:0007669"/>
    <property type="project" value="InterPro"/>
</dbReference>
<keyword evidence="5" id="KW-1185">Reference proteome</keyword>
<proteinExistence type="predicted"/>
<name>A0A8H4QVH9_9AGAR</name>
<feature type="region of interest" description="Disordered" evidence="2">
    <location>
        <begin position="41"/>
        <end position="65"/>
    </location>
</feature>
<dbReference type="GO" id="GO:0051315">
    <property type="term" value="P:attachment of mitotic spindle microtubules to kinetochore"/>
    <property type="evidence" value="ECO:0007669"/>
    <property type="project" value="TreeGrafter"/>
</dbReference>
<dbReference type="InterPro" id="IPR037475">
    <property type="entry name" value="Sos7"/>
</dbReference>